<accession>U6LWI2</accession>
<proteinExistence type="predicted"/>
<dbReference type="VEuPathDB" id="ToxoDB:EBH_0008000"/>
<dbReference type="AlphaFoldDB" id="U6LWI2"/>
<dbReference type="EMBL" id="HG713375">
    <property type="protein sequence ID" value="CDJ53633.1"/>
    <property type="molecule type" value="Genomic_DNA"/>
</dbReference>
<feature type="region of interest" description="Disordered" evidence="1">
    <location>
        <begin position="353"/>
        <end position="374"/>
    </location>
</feature>
<protein>
    <submittedName>
        <fullName evidence="2">Uncharacterized protein</fullName>
    </submittedName>
</protein>
<dbReference type="OrthoDB" id="346742at2759"/>
<dbReference type="InterPro" id="IPR015943">
    <property type="entry name" value="WD40/YVTN_repeat-like_dom_sf"/>
</dbReference>
<evidence type="ECO:0000313" key="2">
    <source>
        <dbReference type="EMBL" id="CDJ53633.1"/>
    </source>
</evidence>
<dbReference type="SUPFAM" id="SSF50998">
    <property type="entry name" value="Quinoprotein alcohol dehydrogenase-like"/>
    <property type="match status" value="1"/>
</dbReference>
<feature type="region of interest" description="Disordered" evidence="1">
    <location>
        <begin position="1"/>
        <end position="23"/>
    </location>
</feature>
<evidence type="ECO:0000313" key="3">
    <source>
        <dbReference type="Proteomes" id="UP000030750"/>
    </source>
</evidence>
<keyword evidence="3" id="KW-1185">Reference proteome</keyword>
<dbReference type="Gene3D" id="2.130.10.10">
    <property type="entry name" value="YVTN repeat-like/Quinoprotein amine dehydrogenase"/>
    <property type="match status" value="1"/>
</dbReference>
<feature type="region of interest" description="Disordered" evidence="1">
    <location>
        <begin position="577"/>
        <end position="604"/>
    </location>
</feature>
<sequence>MRGPCGEPSSREPAGGGQSRRVGSQRSMFKGVGCVRCFCPLLDYPQATRSTLLGVYVDEEEAAAATATAASPVAAAAAAAAELARIAAGKLLQQWVPREWTDPRARRQLLLPGAGGIVVCSDKLLLRCSTLTGVCSSSKHLPAAACCCCFASQTPKGPLLVVGCVDGTLRVFSGRTLRLLTTLETTAVPAAANAAACASYARSSATTANERNLPYCGSFGATTAPESDAREIPQIRPAQSATVAGTATAALSSLSAAAVATDGCRLQQIPTCLLLVGNNALLVGLGGGLSAAFFIENCRLAAVYQLPPSVRCFLEQQQQQQQRQKQHSLSIEHEVTLEQLQLQQCREQAARKWRGETAKQPLGSNGEGGNGSQVQHAVEDQLPVCCLSSAEAGRLVVMAVHPEGWRGTPLFSSGNKDNSNNRDSSTLQRLWKRLTHATYHRAPPPAAAARTGAAADPWSACCSGSSNAKSHRKHAATDATVAPYAARAALGTAKAAAGAVSWASAASWPLLVFQQHTGACIGTLWGGSSRTLAMGLGKLPPQPPKCERQQHHEQQQEQYMCCLAVTTTRVHFWQQQGSAGRKRGLHHVGSTHAQRKQQQQQANRVVSPSCLPAGVPHLADATAADAAEEDATAAGATAADAVAQLEQQEQLHEKRRGDATLCPSFLCGCRASMCQLAAAEAAATAAAAAARQPVTEKIGAVAEEGSSTAAAAAAYEAAAAAEGGCVGGVWWSLRASFSLPLLLSPHQQQQPQEEWSLIDAVLDWGSRLMVATTGGSPQKPLLQRLWYNRGLLATSAADGYVRFLFHADLRTHEQQRDEVL</sequence>
<dbReference type="Proteomes" id="UP000030750">
    <property type="component" value="Unassembled WGS sequence"/>
</dbReference>
<dbReference type="InterPro" id="IPR011047">
    <property type="entry name" value="Quinoprotein_ADH-like_sf"/>
</dbReference>
<reference evidence="2" key="2">
    <citation type="submission" date="2013-10" db="EMBL/GenBank/DDBJ databases">
        <authorList>
            <person name="Aslett M."/>
        </authorList>
    </citation>
    <scope>NUCLEOTIDE SEQUENCE [LARGE SCALE GENOMIC DNA]</scope>
    <source>
        <strain evidence="2">Houghton</strain>
    </source>
</reference>
<organism evidence="2 3">
    <name type="scientific">Eimeria brunetti</name>
    <dbReference type="NCBI Taxonomy" id="51314"/>
    <lineage>
        <taxon>Eukaryota</taxon>
        <taxon>Sar</taxon>
        <taxon>Alveolata</taxon>
        <taxon>Apicomplexa</taxon>
        <taxon>Conoidasida</taxon>
        <taxon>Coccidia</taxon>
        <taxon>Eucoccidiorida</taxon>
        <taxon>Eimeriorina</taxon>
        <taxon>Eimeriidae</taxon>
        <taxon>Eimeria</taxon>
    </lineage>
</organism>
<name>U6LWI2_9EIME</name>
<reference evidence="2" key="1">
    <citation type="submission" date="2013-10" db="EMBL/GenBank/DDBJ databases">
        <title>Genomic analysis of the causative agents of coccidiosis in chickens.</title>
        <authorList>
            <person name="Reid A.J."/>
            <person name="Blake D."/>
            <person name="Billington K."/>
            <person name="Browne H."/>
            <person name="Dunn M."/>
            <person name="Hung S."/>
            <person name="Kawahara F."/>
            <person name="Miranda-Saavedra D."/>
            <person name="Mourier T."/>
            <person name="Nagra H."/>
            <person name="Otto T.D."/>
            <person name="Rawlings N."/>
            <person name="Sanchez A."/>
            <person name="Sanders M."/>
            <person name="Subramaniam C."/>
            <person name="Tay Y."/>
            <person name="Dear P."/>
            <person name="Doerig C."/>
            <person name="Gruber A."/>
            <person name="Parkinson J."/>
            <person name="Shirley M."/>
            <person name="Wan K.L."/>
            <person name="Berriman M."/>
            <person name="Tomley F."/>
            <person name="Pain A."/>
        </authorList>
    </citation>
    <scope>NUCLEOTIDE SEQUENCE [LARGE SCALE GENOMIC DNA]</scope>
    <source>
        <strain evidence="2">Houghton</strain>
    </source>
</reference>
<evidence type="ECO:0000256" key="1">
    <source>
        <dbReference type="SAM" id="MobiDB-lite"/>
    </source>
</evidence>
<gene>
    <name evidence="2" type="ORF">EBH_0008000</name>
</gene>